<dbReference type="InterPro" id="IPR002397">
    <property type="entry name" value="Cyt_P450_B"/>
</dbReference>
<gene>
    <name evidence="3" type="ORF">J2800_000552</name>
</gene>
<dbReference type="CDD" id="cd11035">
    <property type="entry name" value="P450cam-like"/>
    <property type="match status" value="1"/>
</dbReference>
<evidence type="ECO:0000256" key="1">
    <source>
        <dbReference type="ARBA" id="ARBA00010617"/>
    </source>
</evidence>
<keyword evidence="2" id="KW-0479">Metal-binding</keyword>
<reference evidence="3 4" key="1">
    <citation type="submission" date="2023-07" db="EMBL/GenBank/DDBJ databases">
        <title>Sorghum-associated microbial communities from plants grown in Nebraska, USA.</title>
        <authorList>
            <person name="Schachtman D."/>
        </authorList>
    </citation>
    <scope>NUCLEOTIDE SEQUENCE [LARGE SCALE GENOMIC DNA]</scope>
    <source>
        <strain evidence="3 4">DS2154</strain>
    </source>
</reference>
<comment type="similarity">
    <text evidence="1 2">Belongs to the cytochrome P450 family.</text>
</comment>
<dbReference type="SUPFAM" id="SSF48264">
    <property type="entry name" value="Cytochrome P450"/>
    <property type="match status" value="1"/>
</dbReference>
<proteinExistence type="inferred from homology"/>
<dbReference type="PRINTS" id="PR00385">
    <property type="entry name" value="P450"/>
</dbReference>
<dbReference type="PANTHER" id="PTHR46696:SF6">
    <property type="entry name" value="P450, PUTATIVE (EUROFUNG)-RELATED"/>
    <property type="match status" value="1"/>
</dbReference>
<dbReference type="InterPro" id="IPR036396">
    <property type="entry name" value="Cyt_P450_sf"/>
</dbReference>
<evidence type="ECO:0000313" key="3">
    <source>
        <dbReference type="EMBL" id="MDR6529828.1"/>
    </source>
</evidence>
<dbReference type="Pfam" id="PF00067">
    <property type="entry name" value="p450"/>
    <property type="match status" value="1"/>
</dbReference>
<dbReference type="RefSeq" id="WP_310029044.1">
    <property type="nucleotide sequence ID" value="NZ_JAVDRL010000002.1"/>
</dbReference>
<dbReference type="InterPro" id="IPR017972">
    <property type="entry name" value="Cyt_P450_CS"/>
</dbReference>
<keyword evidence="2" id="KW-0560">Oxidoreductase</keyword>
<accession>A0ABU1MUR7</accession>
<dbReference type="InterPro" id="IPR001128">
    <property type="entry name" value="Cyt_P450"/>
</dbReference>
<dbReference type="PROSITE" id="PS00086">
    <property type="entry name" value="CYTOCHROME_P450"/>
    <property type="match status" value="1"/>
</dbReference>
<keyword evidence="2" id="KW-0408">Iron</keyword>
<evidence type="ECO:0000256" key="2">
    <source>
        <dbReference type="RuleBase" id="RU000461"/>
    </source>
</evidence>
<dbReference type="EMBL" id="JAVDRL010000002">
    <property type="protein sequence ID" value="MDR6529828.1"/>
    <property type="molecule type" value="Genomic_DNA"/>
</dbReference>
<dbReference type="Proteomes" id="UP001262754">
    <property type="component" value="Unassembled WGS sequence"/>
</dbReference>
<organism evidence="3 4">
    <name type="scientific">Caulobacter rhizosphaerae</name>
    <dbReference type="NCBI Taxonomy" id="2010972"/>
    <lineage>
        <taxon>Bacteria</taxon>
        <taxon>Pseudomonadati</taxon>
        <taxon>Pseudomonadota</taxon>
        <taxon>Alphaproteobacteria</taxon>
        <taxon>Caulobacterales</taxon>
        <taxon>Caulobacteraceae</taxon>
        <taxon>Caulobacter</taxon>
    </lineage>
</organism>
<comment type="caution">
    <text evidence="3">The sequence shown here is derived from an EMBL/GenBank/DDBJ whole genome shotgun (WGS) entry which is preliminary data.</text>
</comment>
<keyword evidence="2" id="KW-0503">Monooxygenase</keyword>
<dbReference type="Gene3D" id="1.10.630.10">
    <property type="entry name" value="Cytochrome P450"/>
    <property type="match status" value="1"/>
</dbReference>
<dbReference type="PANTHER" id="PTHR46696">
    <property type="entry name" value="P450, PUTATIVE (EUROFUNG)-RELATED"/>
    <property type="match status" value="1"/>
</dbReference>
<keyword evidence="4" id="KW-1185">Reference proteome</keyword>
<evidence type="ECO:0000313" key="4">
    <source>
        <dbReference type="Proteomes" id="UP001262754"/>
    </source>
</evidence>
<keyword evidence="2" id="KW-0349">Heme</keyword>
<protein>
    <submittedName>
        <fullName evidence="3">Cytochrome P450</fullName>
    </submittedName>
</protein>
<sequence length="406" mass="44747">MAAAAPAAPAHVPAHMVFAFDIFDDARLKPDPQAGYTALLGQAPDLFYTPLNGGHWVATRYETISRILKDPATFSNRNMQIPKSDQTFVMLPLTLDPPEHAPYRQILMQQFSAKAMHAVEPHIRDWAERLLDAVADQGADQGACDFVASVSGLLPVSVFMQLMGLPLDRLEEFRAWVDESFAASDSNHRMAVYGRIMGFMGEVIAQRAQAPRDDLVSRLLAAEIDGRRLSLDEVQGLSLLLFIAGMDTVANALSFGVRHLAQNPDLQREVAADPTLIPGLVDEILRRYAFTSTQRIVAQDVELDGAPMRAGDMLFLSFATAGVDDRFGPDAQAFDPRRANADQHLTFGGGPHKCAGRHLGRIEMRILFEVLLARWRNIRLTPGAAQHIRAGNVIAMDRLDIQFETA</sequence>
<name>A0ABU1MUR7_9CAUL</name>
<dbReference type="PRINTS" id="PR00359">
    <property type="entry name" value="BP450"/>
</dbReference>